<evidence type="ECO:0000313" key="3">
    <source>
        <dbReference type="Proteomes" id="UP001476247"/>
    </source>
</evidence>
<dbReference type="EMBL" id="BAABUJ010000065">
    <property type="protein sequence ID" value="GAA5806447.1"/>
    <property type="molecule type" value="Genomic_DNA"/>
</dbReference>
<feature type="chain" id="PRO_5045395919" evidence="1">
    <location>
        <begin position="25"/>
        <end position="140"/>
    </location>
</feature>
<proteinExistence type="predicted"/>
<accession>A0ABP9YHM4</accession>
<organism evidence="2 3">
    <name type="scientific">Helicostylum pulchrum</name>
    <dbReference type="NCBI Taxonomy" id="562976"/>
    <lineage>
        <taxon>Eukaryota</taxon>
        <taxon>Fungi</taxon>
        <taxon>Fungi incertae sedis</taxon>
        <taxon>Mucoromycota</taxon>
        <taxon>Mucoromycotina</taxon>
        <taxon>Mucoromycetes</taxon>
        <taxon>Mucorales</taxon>
        <taxon>Mucorineae</taxon>
        <taxon>Mucoraceae</taxon>
        <taxon>Helicostylum</taxon>
    </lineage>
</organism>
<protein>
    <submittedName>
        <fullName evidence="2">Uncharacterized protein</fullName>
    </submittedName>
</protein>
<gene>
    <name evidence="2" type="ORF">HPULCUR_011981</name>
</gene>
<evidence type="ECO:0000313" key="2">
    <source>
        <dbReference type="EMBL" id="GAA5806447.1"/>
    </source>
</evidence>
<feature type="signal peptide" evidence="1">
    <location>
        <begin position="1"/>
        <end position="24"/>
    </location>
</feature>
<keyword evidence="3" id="KW-1185">Reference proteome</keyword>
<keyword evidence="1" id="KW-0732">Signal</keyword>
<dbReference type="Proteomes" id="UP001476247">
    <property type="component" value="Unassembled WGS sequence"/>
</dbReference>
<sequence>MTCSTKLLLMTITVLSVWLQLSQAYCVYNQLDGADSYFYITERDANARVSFKKRINSGQNECCPWNNRECNPHVLRDKLVKFHITFGLFDASLEGADVFVAYCGAGGGLVLTVNDVYSITATCNEDYGAVNSTIIPPIYA</sequence>
<name>A0ABP9YHM4_9FUNG</name>
<reference evidence="2 3" key="1">
    <citation type="submission" date="2024-04" db="EMBL/GenBank/DDBJ databases">
        <title>genome sequences of Mucor flavus KT1a and Helicostylum pulchrum KT1b strains isolation_sourced from the surface of a dry-aged beef.</title>
        <authorList>
            <person name="Toyotome T."/>
            <person name="Hosono M."/>
            <person name="Torimaru M."/>
            <person name="Fukuda K."/>
            <person name="Mikami N."/>
        </authorList>
    </citation>
    <scope>NUCLEOTIDE SEQUENCE [LARGE SCALE GENOMIC DNA]</scope>
    <source>
        <strain evidence="2 3">KT1b</strain>
    </source>
</reference>
<comment type="caution">
    <text evidence="2">The sequence shown here is derived from an EMBL/GenBank/DDBJ whole genome shotgun (WGS) entry which is preliminary data.</text>
</comment>
<evidence type="ECO:0000256" key="1">
    <source>
        <dbReference type="SAM" id="SignalP"/>
    </source>
</evidence>